<feature type="transmembrane region" description="Helical" evidence="6">
    <location>
        <begin position="359"/>
        <end position="382"/>
    </location>
</feature>
<protein>
    <submittedName>
        <fullName evidence="8">Predicted arabinose efflux permease, MFS family</fullName>
    </submittedName>
</protein>
<feature type="transmembrane region" description="Helical" evidence="6">
    <location>
        <begin position="183"/>
        <end position="204"/>
    </location>
</feature>
<dbReference type="Proteomes" id="UP000198771">
    <property type="component" value="Unassembled WGS sequence"/>
</dbReference>
<feature type="transmembrane region" description="Helical" evidence="6">
    <location>
        <begin position="501"/>
        <end position="524"/>
    </location>
</feature>
<feature type="transmembrane region" description="Helical" evidence="6">
    <location>
        <begin position="562"/>
        <end position="583"/>
    </location>
</feature>
<dbReference type="Pfam" id="PF07690">
    <property type="entry name" value="MFS_1"/>
    <property type="match status" value="1"/>
</dbReference>
<evidence type="ECO:0000256" key="3">
    <source>
        <dbReference type="ARBA" id="ARBA00022692"/>
    </source>
</evidence>
<feature type="transmembrane region" description="Helical" evidence="6">
    <location>
        <begin position="536"/>
        <end position="556"/>
    </location>
</feature>
<reference evidence="8 9" key="1">
    <citation type="submission" date="2016-10" db="EMBL/GenBank/DDBJ databases">
        <authorList>
            <person name="de Groot N.N."/>
        </authorList>
    </citation>
    <scope>NUCLEOTIDE SEQUENCE [LARGE SCALE GENOMIC DNA]</scope>
    <source>
        <strain evidence="8 9">ASO4-2</strain>
    </source>
</reference>
<feature type="transmembrane region" description="Helical" evidence="6">
    <location>
        <begin position="216"/>
        <end position="234"/>
    </location>
</feature>
<organism evidence="8 9">
    <name type="scientific">Desulfonatronum thiosulfatophilum</name>
    <dbReference type="NCBI Taxonomy" id="617002"/>
    <lineage>
        <taxon>Bacteria</taxon>
        <taxon>Pseudomonadati</taxon>
        <taxon>Thermodesulfobacteriota</taxon>
        <taxon>Desulfovibrionia</taxon>
        <taxon>Desulfovibrionales</taxon>
        <taxon>Desulfonatronaceae</taxon>
        <taxon>Desulfonatronum</taxon>
    </lineage>
</organism>
<proteinExistence type="predicted"/>
<dbReference type="InterPro" id="IPR036259">
    <property type="entry name" value="MFS_trans_sf"/>
</dbReference>
<dbReference type="Gene3D" id="1.20.1250.20">
    <property type="entry name" value="MFS general substrate transporter like domains"/>
    <property type="match status" value="1"/>
</dbReference>
<keyword evidence="2" id="KW-1003">Cell membrane</keyword>
<feature type="transmembrane region" description="Helical" evidence="6">
    <location>
        <begin position="477"/>
        <end position="495"/>
    </location>
</feature>
<dbReference type="InterPro" id="IPR011701">
    <property type="entry name" value="MFS"/>
</dbReference>
<dbReference type="InterPro" id="IPR050189">
    <property type="entry name" value="MFS_Efflux_Transporters"/>
</dbReference>
<keyword evidence="3 6" id="KW-0812">Transmembrane</keyword>
<dbReference type="RefSeq" id="WP_092118326.1">
    <property type="nucleotide sequence ID" value="NZ_FMXO01000005.1"/>
</dbReference>
<dbReference type="AlphaFoldDB" id="A0A1G6BPZ8"/>
<name>A0A1G6BPZ8_9BACT</name>
<keyword evidence="5 6" id="KW-0472">Membrane</keyword>
<dbReference type="PANTHER" id="PTHR43124:SF3">
    <property type="entry name" value="CHLORAMPHENICOL EFFLUX PUMP RV0191"/>
    <property type="match status" value="1"/>
</dbReference>
<dbReference type="PANTHER" id="PTHR43124">
    <property type="entry name" value="PURINE EFFLUX PUMP PBUE"/>
    <property type="match status" value="1"/>
</dbReference>
<feature type="transmembrane region" description="Helical" evidence="6">
    <location>
        <begin position="445"/>
        <end position="465"/>
    </location>
</feature>
<feature type="transmembrane region" description="Helical" evidence="6">
    <location>
        <begin position="615"/>
        <end position="635"/>
    </location>
</feature>
<dbReference type="SUPFAM" id="SSF103473">
    <property type="entry name" value="MFS general substrate transporter"/>
    <property type="match status" value="1"/>
</dbReference>
<dbReference type="OrthoDB" id="1679175at2"/>
<gene>
    <name evidence="8" type="ORF">SAMN05660653_01104</name>
</gene>
<keyword evidence="9" id="KW-1185">Reference proteome</keyword>
<accession>A0A1G6BPZ8</accession>
<evidence type="ECO:0000259" key="7">
    <source>
        <dbReference type="PROSITE" id="PS50850"/>
    </source>
</evidence>
<dbReference type="STRING" id="617002.SAMN05660653_01104"/>
<evidence type="ECO:0000256" key="6">
    <source>
        <dbReference type="SAM" id="Phobius"/>
    </source>
</evidence>
<dbReference type="GO" id="GO:0022857">
    <property type="term" value="F:transmembrane transporter activity"/>
    <property type="evidence" value="ECO:0007669"/>
    <property type="project" value="InterPro"/>
</dbReference>
<dbReference type="GO" id="GO:0005886">
    <property type="term" value="C:plasma membrane"/>
    <property type="evidence" value="ECO:0007669"/>
    <property type="project" value="UniProtKB-SubCell"/>
</dbReference>
<comment type="subcellular location">
    <subcellularLocation>
        <location evidence="1">Cell membrane</location>
        <topology evidence="1">Multi-pass membrane protein</topology>
    </subcellularLocation>
</comment>
<feature type="domain" description="Major facilitator superfamily (MFS) profile" evidence="7">
    <location>
        <begin position="404"/>
        <end position="796"/>
    </location>
</feature>
<feature type="transmembrane region" description="Helical" evidence="6">
    <location>
        <begin position="774"/>
        <end position="792"/>
    </location>
</feature>
<feature type="transmembrane region" description="Helical" evidence="6">
    <location>
        <begin position="680"/>
        <end position="699"/>
    </location>
</feature>
<sequence>MRDTQKITLIAILILLLSQTFMVVLVANSFEKIHVASELARYAVPQKDFKRQVEGALRFGKPLDNLLGMDKLINRAAAGYTDLTNIAIYSAHGELLYSLHPLEQSPVLLDHSASDQGKVITMADPLLEVWENQSVYQIALPLFGPEQSWMGTAVTSALAGTVVFAFDKHNIRDGVRVFWKQRLLYGLGIAAAAALALFMLLRRTHEMDLAALRRRIFIRVLFVTILSQIGFAGLNVQRFHHDHVHVLKERVHSQLDLLRQELERVLTRGTSLERISRMDEFLLEILESNPEVMSLSLRDPQGALLAQASIDGEMNVSNFQALTDLSIVLPVAGPEPGSLVGRLQAELNVATLRTMLLKILLDSLTVALIASLFIVEHIYFLVSRIKERPENRQTVNANQETLDTLMLSRFAAFVFLFAFALPVSFVPLQMRELYTPLWGLPRDVVLGLPISLEMLCALLASLIAGAAADKQGWRPPFLAGVLVTAMGLFFCSQAVTGTQYILARGLCGLGYGLSWMSLQTFLFTHSTPTTRARGSSHFVAGIFSGHICGTALGGMLAERVGFSTVFLVGAVLMACSLLLYYLFMRRVPDLASGQGPAVMVSPRVLLRYLTNRNTFALIFCCVIPFSICQVGLLFFATPLYLDHLGVEQSDIGRVLMIYGLSVVYLAPQISKFVDLHENKIAFIVAGGLVGGLGLTLLYAHQGFLAVIAAIFLLGVASSIGSSAQTAFALKLHATNELGPGKAMAIQRAMDKLGQMLGPLLLGLLMSGISISQGLAVLGLGYIILSGLFLLLAREQEPHQYGQRV</sequence>
<evidence type="ECO:0000256" key="4">
    <source>
        <dbReference type="ARBA" id="ARBA00022989"/>
    </source>
</evidence>
<keyword evidence="4 6" id="KW-1133">Transmembrane helix</keyword>
<feature type="transmembrane region" description="Helical" evidence="6">
    <location>
        <begin position="705"/>
        <end position="731"/>
    </location>
</feature>
<dbReference type="InterPro" id="IPR020846">
    <property type="entry name" value="MFS_dom"/>
</dbReference>
<evidence type="ECO:0000256" key="1">
    <source>
        <dbReference type="ARBA" id="ARBA00004651"/>
    </source>
</evidence>
<dbReference type="PROSITE" id="PS50850">
    <property type="entry name" value="MFS"/>
    <property type="match status" value="1"/>
</dbReference>
<evidence type="ECO:0000256" key="5">
    <source>
        <dbReference type="ARBA" id="ARBA00023136"/>
    </source>
</evidence>
<feature type="transmembrane region" description="Helical" evidence="6">
    <location>
        <begin position="402"/>
        <end position="425"/>
    </location>
</feature>
<evidence type="ECO:0000256" key="2">
    <source>
        <dbReference type="ARBA" id="ARBA00022475"/>
    </source>
</evidence>
<dbReference type="EMBL" id="FMXO01000005">
    <property type="protein sequence ID" value="SDB22657.1"/>
    <property type="molecule type" value="Genomic_DNA"/>
</dbReference>
<evidence type="ECO:0000313" key="8">
    <source>
        <dbReference type="EMBL" id="SDB22657.1"/>
    </source>
</evidence>
<evidence type="ECO:0000313" key="9">
    <source>
        <dbReference type="Proteomes" id="UP000198771"/>
    </source>
</evidence>